<dbReference type="NCBIfam" id="TIGR01733">
    <property type="entry name" value="AA-adenyl-dom"/>
    <property type="match status" value="1"/>
</dbReference>
<sequence>MPVSSLDICSSAERTRQLTAGISLAENPQAVLPFVKQFEQRALLHPKSNACISAEVKLTYSELLHCSNQLALQLLANGVGKGDIVAFVLDKGAEVLIAQLAITQIGAAFLPNDVEIPITRLELILSESQSKCLLVNNNIDSRFKALDGTQITINVGSLLKEKASTAQLADITVEPDLCAYVLFTSGTTGKPKGVAVSHRALSLRLSWICEKWSITSTDRSLNATQVNFDPALIELLTPIIRGGSVAFPPPGRLLPEALPAYLVQFNATMMAFVPSTLTRFLDGIKQPDKLKLRVCCCGGEILSKEIAVRFIKQTNAILYNVYGPTEATIFASSWQVKLNDDNHKAMPVGAALTDVQLYILDEQHALMPYGVVGRVFIGGLTLSDGYLRQDDSNADKFITVDSISSHPLYDTGDSGWLDTDGVLHFSGRNDRQIKLRGYRIELNEIENSLLHLLMV</sequence>
<dbReference type="InterPro" id="IPR042099">
    <property type="entry name" value="ANL_N_sf"/>
</dbReference>
<dbReference type="InterPro" id="IPR020845">
    <property type="entry name" value="AMP-binding_CS"/>
</dbReference>
<dbReference type="Pfam" id="PF00501">
    <property type="entry name" value="AMP-binding"/>
    <property type="match status" value="1"/>
</dbReference>
<evidence type="ECO:0000259" key="1">
    <source>
        <dbReference type="Pfam" id="PF00501"/>
    </source>
</evidence>
<dbReference type="Proteomes" id="UP001528411">
    <property type="component" value="Unassembled WGS sequence"/>
</dbReference>
<proteinExistence type="predicted"/>
<dbReference type="InterPro" id="IPR010071">
    <property type="entry name" value="AA_adenyl_dom"/>
</dbReference>
<comment type="caution">
    <text evidence="2">The sequence shown here is derived from an EMBL/GenBank/DDBJ whole genome shotgun (WGS) entry which is preliminary data.</text>
</comment>
<dbReference type="PROSITE" id="PS00455">
    <property type="entry name" value="AMP_BINDING"/>
    <property type="match status" value="1"/>
</dbReference>
<name>A0ABT5FHK3_9GAMM</name>
<dbReference type="PANTHER" id="PTHR45527">
    <property type="entry name" value="NONRIBOSOMAL PEPTIDE SYNTHETASE"/>
    <property type="match status" value="1"/>
</dbReference>
<dbReference type="PANTHER" id="PTHR45527:SF1">
    <property type="entry name" value="FATTY ACID SYNTHASE"/>
    <property type="match status" value="1"/>
</dbReference>
<dbReference type="EMBL" id="JAQOMS010000002">
    <property type="protein sequence ID" value="MDC2890680.1"/>
    <property type="molecule type" value="Genomic_DNA"/>
</dbReference>
<accession>A0ABT5FHK3</accession>
<dbReference type="SUPFAM" id="SSF56801">
    <property type="entry name" value="Acetyl-CoA synthetase-like"/>
    <property type="match status" value="1"/>
</dbReference>
<evidence type="ECO:0000313" key="2">
    <source>
        <dbReference type="EMBL" id="MDC2890680.1"/>
    </source>
</evidence>
<evidence type="ECO:0000313" key="3">
    <source>
        <dbReference type="Proteomes" id="UP001528411"/>
    </source>
</evidence>
<feature type="domain" description="AMP-dependent synthetase/ligase" evidence="1">
    <location>
        <begin position="38"/>
        <end position="387"/>
    </location>
</feature>
<gene>
    <name evidence="2" type="ORF">PN838_20485</name>
</gene>
<reference evidence="2 3" key="1">
    <citation type="submission" date="2023-01" db="EMBL/GenBank/DDBJ databases">
        <title>Psychrosphaera sp. nov., isolated from marine algae.</title>
        <authorList>
            <person name="Bayburt H."/>
            <person name="Choi B.J."/>
            <person name="Kim J.M."/>
            <person name="Choi D.G."/>
            <person name="Jeon C.O."/>
        </authorList>
    </citation>
    <scope>NUCLEOTIDE SEQUENCE [LARGE SCALE GENOMIC DNA]</scope>
    <source>
        <strain evidence="2 3">G1-22</strain>
    </source>
</reference>
<dbReference type="Gene3D" id="3.40.50.12780">
    <property type="entry name" value="N-terminal domain of ligase-like"/>
    <property type="match status" value="1"/>
</dbReference>
<protein>
    <submittedName>
        <fullName evidence="2">Amino acid adenylation domain-containing protein</fullName>
    </submittedName>
</protein>
<dbReference type="InterPro" id="IPR045851">
    <property type="entry name" value="AMP-bd_C_sf"/>
</dbReference>
<dbReference type="Gene3D" id="3.30.300.30">
    <property type="match status" value="1"/>
</dbReference>
<dbReference type="RefSeq" id="WP_272182666.1">
    <property type="nucleotide sequence ID" value="NZ_JAQOMS010000002.1"/>
</dbReference>
<organism evidence="2 3">
    <name type="scientific">Psychrosphaera algicola</name>
    <dbReference type="NCBI Taxonomy" id="3023714"/>
    <lineage>
        <taxon>Bacteria</taxon>
        <taxon>Pseudomonadati</taxon>
        <taxon>Pseudomonadota</taxon>
        <taxon>Gammaproteobacteria</taxon>
        <taxon>Alteromonadales</taxon>
        <taxon>Pseudoalteromonadaceae</taxon>
        <taxon>Psychrosphaera</taxon>
    </lineage>
</organism>
<keyword evidence="3" id="KW-1185">Reference proteome</keyword>
<dbReference type="InterPro" id="IPR000873">
    <property type="entry name" value="AMP-dep_synth/lig_dom"/>
</dbReference>